<dbReference type="GO" id="GO:0016987">
    <property type="term" value="F:sigma factor activity"/>
    <property type="evidence" value="ECO:0007669"/>
    <property type="project" value="UniProtKB-KW"/>
</dbReference>
<sequence>MGPRCCGKSCGETACRRTQRFYFWWHKTGVTDHERSDRLLLAGLPEQPELIGVLYERHAPSVFRFLSRRAGPAAAEDLLSEVFVAALSARGRVVAHDSGSALPWLYGIAANVLRHHFRDSRAGGAASHDAGMDWDAVEDRLDAQARRGELRAALSVLSTAERDLLLLVAWEGLTPAEAASTVGISQVAARSRLHRARMRAARALQSVAGPFPDYPFVANQENLT</sequence>
<dbReference type="GO" id="GO:0006352">
    <property type="term" value="P:DNA-templated transcription initiation"/>
    <property type="evidence" value="ECO:0007669"/>
    <property type="project" value="InterPro"/>
</dbReference>
<dbReference type="SUPFAM" id="SSF88946">
    <property type="entry name" value="Sigma2 domain of RNA polymerase sigma factors"/>
    <property type="match status" value="1"/>
</dbReference>
<gene>
    <name evidence="7" type="ORF">EAS64_19170</name>
</gene>
<dbReference type="PANTHER" id="PTHR43133:SF25">
    <property type="entry name" value="RNA POLYMERASE SIGMA FACTOR RFAY-RELATED"/>
    <property type="match status" value="1"/>
</dbReference>
<accession>A0A6P2BZD7</accession>
<dbReference type="Proteomes" id="UP000460272">
    <property type="component" value="Unassembled WGS sequence"/>
</dbReference>
<evidence type="ECO:0000313" key="7">
    <source>
        <dbReference type="EMBL" id="TVZ04482.1"/>
    </source>
</evidence>
<dbReference type="Pfam" id="PF08281">
    <property type="entry name" value="Sigma70_r4_2"/>
    <property type="match status" value="1"/>
</dbReference>
<organism evidence="7 8">
    <name type="scientific">Trebonia kvetii</name>
    <dbReference type="NCBI Taxonomy" id="2480626"/>
    <lineage>
        <taxon>Bacteria</taxon>
        <taxon>Bacillati</taxon>
        <taxon>Actinomycetota</taxon>
        <taxon>Actinomycetes</taxon>
        <taxon>Streptosporangiales</taxon>
        <taxon>Treboniaceae</taxon>
        <taxon>Trebonia</taxon>
    </lineage>
</organism>
<feature type="domain" description="RNA polymerase sigma factor 70 region 4 type 2" evidence="6">
    <location>
        <begin position="148"/>
        <end position="198"/>
    </location>
</feature>
<dbReference type="InterPro" id="IPR039425">
    <property type="entry name" value="RNA_pol_sigma-70-like"/>
</dbReference>
<evidence type="ECO:0000313" key="8">
    <source>
        <dbReference type="Proteomes" id="UP000460272"/>
    </source>
</evidence>
<dbReference type="GO" id="GO:0003677">
    <property type="term" value="F:DNA binding"/>
    <property type="evidence" value="ECO:0007669"/>
    <property type="project" value="InterPro"/>
</dbReference>
<dbReference type="InterPro" id="IPR014284">
    <property type="entry name" value="RNA_pol_sigma-70_dom"/>
</dbReference>
<dbReference type="InterPro" id="IPR007627">
    <property type="entry name" value="RNA_pol_sigma70_r2"/>
</dbReference>
<dbReference type="NCBIfam" id="TIGR02937">
    <property type="entry name" value="sigma70-ECF"/>
    <property type="match status" value="1"/>
</dbReference>
<evidence type="ECO:0000256" key="1">
    <source>
        <dbReference type="ARBA" id="ARBA00010641"/>
    </source>
</evidence>
<keyword evidence="8" id="KW-1185">Reference proteome</keyword>
<comment type="similarity">
    <text evidence="1">Belongs to the sigma-70 factor family. ECF subfamily.</text>
</comment>
<dbReference type="InterPro" id="IPR013325">
    <property type="entry name" value="RNA_pol_sigma_r2"/>
</dbReference>
<proteinExistence type="inferred from homology"/>
<dbReference type="OrthoDB" id="3747638at2"/>
<comment type="caution">
    <text evidence="7">The sequence shown here is derived from an EMBL/GenBank/DDBJ whole genome shotgun (WGS) entry which is preliminary data.</text>
</comment>
<dbReference type="AlphaFoldDB" id="A0A6P2BZD7"/>
<dbReference type="Gene3D" id="1.10.1740.10">
    <property type="match status" value="1"/>
</dbReference>
<dbReference type="SUPFAM" id="SSF88659">
    <property type="entry name" value="Sigma3 and sigma4 domains of RNA polymerase sigma factors"/>
    <property type="match status" value="1"/>
</dbReference>
<evidence type="ECO:0000256" key="3">
    <source>
        <dbReference type="ARBA" id="ARBA00023082"/>
    </source>
</evidence>
<keyword evidence="4" id="KW-0804">Transcription</keyword>
<dbReference type="InterPro" id="IPR036388">
    <property type="entry name" value="WH-like_DNA-bd_sf"/>
</dbReference>
<dbReference type="InterPro" id="IPR013324">
    <property type="entry name" value="RNA_pol_sigma_r3/r4-like"/>
</dbReference>
<evidence type="ECO:0000256" key="2">
    <source>
        <dbReference type="ARBA" id="ARBA00023015"/>
    </source>
</evidence>
<evidence type="ECO:0000259" key="5">
    <source>
        <dbReference type="Pfam" id="PF04542"/>
    </source>
</evidence>
<dbReference type="EMBL" id="RPFW01000003">
    <property type="protein sequence ID" value="TVZ04482.1"/>
    <property type="molecule type" value="Genomic_DNA"/>
</dbReference>
<reference evidence="7 8" key="1">
    <citation type="submission" date="2018-11" db="EMBL/GenBank/DDBJ databases">
        <title>Trebonia kvetii gen.nov., sp.nov., a novel acidophilic actinobacterium, and proposal of the new actinobacterial family Treboniaceae fam. nov.</title>
        <authorList>
            <person name="Rapoport D."/>
            <person name="Sagova-Mareckova M."/>
            <person name="Sedlacek I."/>
            <person name="Provaznik J."/>
            <person name="Kralova S."/>
            <person name="Pavlinic D."/>
            <person name="Benes V."/>
            <person name="Kopecky J."/>
        </authorList>
    </citation>
    <scope>NUCLEOTIDE SEQUENCE [LARGE SCALE GENOMIC DNA]</scope>
    <source>
        <strain evidence="7 8">15Tr583</strain>
    </source>
</reference>
<keyword evidence="2" id="KW-0805">Transcription regulation</keyword>
<feature type="domain" description="RNA polymerase sigma-70 region 2" evidence="5">
    <location>
        <begin position="54"/>
        <end position="121"/>
    </location>
</feature>
<keyword evidence="3" id="KW-0731">Sigma factor</keyword>
<evidence type="ECO:0000259" key="6">
    <source>
        <dbReference type="Pfam" id="PF08281"/>
    </source>
</evidence>
<dbReference type="PANTHER" id="PTHR43133">
    <property type="entry name" value="RNA POLYMERASE ECF-TYPE SIGMA FACTO"/>
    <property type="match status" value="1"/>
</dbReference>
<dbReference type="Pfam" id="PF04542">
    <property type="entry name" value="Sigma70_r2"/>
    <property type="match status" value="1"/>
</dbReference>
<protein>
    <submittedName>
        <fullName evidence="7">Sigma-70 family RNA polymerase sigma factor</fullName>
    </submittedName>
</protein>
<evidence type="ECO:0000256" key="4">
    <source>
        <dbReference type="ARBA" id="ARBA00023163"/>
    </source>
</evidence>
<dbReference type="InterPro" id="IPR013249">
    <property type="entry name" value="RNA_pol_sigma70_r4_t2"/>
</dbReference>
<name>A0A6P2BZD7_9ACTN</name>
<dbReference type="Gene3D" id="1.10.10.10">
    <property type="entry name" value="Winged helix-like DNA-binding domain superfamily/Winged helix DNA-binding domain"/>
    <property type="match status" value="1"/>
</dbReference>